<dbReference type="AlphaFoldDB" id="A0A1H6JM67"/>
<organism evidence="1 2">
    <name type="scientific">Rheinheimera pacifica</name>
    <dbReference type="NCBI Taxonomy" id="173990"/>
    <lineage>
        <taxon>Bacteria</taxon>
        <taxon>Pseudomonadati</taxon>
        <taxon>Pseudomonadota</taxon>
        <taxon>Gammaproteobacteria</taxon>
        <taxon>Chromatiales</taxon>
        <taxon>Chromatiaceae</taxon>
        <taxon>Rheinheimera</taxon>
    </lineage>
</organism>
<protein>
    <submittedName>
        <fullName evidence="1">Uncharacterized protein</fullName>
    </submittedName>
</protein>
<evidence type="ECO:0000313" key="1">
    <source>
        <dbReference type="EMBL" id="SEH60277.1"/>
    </source>
</evidence>
<keyword evidence="2" id="KW-1185">Reference proteome</keyword>
<name>A0A1H6JM67_9GAMM</name>
<dbReference type="STRING" id="173990.SAMN05660691_00452"/>
<proteinExistence type="predicted"/>
<gene>
    <name evidence="1" type="ORF">SAMN05660691_00452</name>
</gene>
<dbReference type="RefSeq" id="WP_177172128.1">
    <property type="nucleotide sequence ID" value="NZ_DASWWU010000014.1"/>
</dbReference>
<dbReference type="EMBL" id="FNXF01000001">
    <property type="protein sequence ID" value="SEH60277.1"/>
    <property type="molecule type" value="Genomic_DNA"/>
</dbReference>
<reference evidence="2" key="1">
    <citation type="submission" date="2016-10" db="EMBL/GenBank/DDBJ databases">
        <authorList>
            <person name="Varghese N."/>
            <person name="Submissions S."/>
        </authorList>
    </citation>
    <scope>NUCLEOTIDE SEQUENCE [LARGE SCALE GENOMIC DNA]</scope>
    <source>
        <strain evidence="2">DSM 17616</strain>
    </source>
</reference>
<sequence length="53" mass="6498">MLKRKKPQIRARRRRLVDVASSRRRIKRNIAVAKLHQRRRHYLSFFNQATDVV</sequence>
<evidence type="ECO:0000313" key="2">
    <source>
        <dbReference type="Proteomes" id="UP000199371"/>
    </source>
</evidence>
<accession>A0A1H6JM67</accession>
<dbReference type="Proteomes" id="UP000199371">
    <property type="component" value="Unassembled WGS sequence"/>
</dbReference>